<dbReference type="PANTHER" id="PTHR21094:SF2">
    <property type="entry name" value="GOLGI SNAP RECEPTOR COMPLEX MEMBER 1"/>
    <property type="match status" value="1"/>
</dbReference>
<dbReference type="GO" id="GO:0000139">
    <property type="term" value="C:Golgi membrane"/>
    <property type="evidence" value="ECO:0007669"/>
    <property type="project" value="UniProtKB-SubCell"/>
</dbReference>
<keyword evidence="7" id="KW-1133">Transmembrane helix</keyword>
<accession>A0A8K0KRV6</accession>
<dbReference type="GO" id="GO:0006906">
    <property type="term" value="P:vesicle fusion"/>
    <property type="evidence" value="ECO:0007669"/>
    <property type="project" value="TreeGrafter"/>
</dbReference>
<dbReference type="InterPro" id="IPR023601">
    <property type="entry name" value="Golgi_SNAP_su1"/>
</dbReference>
<evidence type="ECO:0000256" key="2">
    <source>
        <dbReference type="ARBA" id="ARBA00008473"/>
    </source>
</evidence>
<organism evidence="11 12">
    <name type="scientific">Ladona fulva</name>
    <name type="common">Scarce chaser dragonfly</name>
    <name type="synonym">Libellula fulva</name>
    <dbReference type="NCBI Taxonomy" id="123851"/>
    <lineage>
        <taxon>Eukaryota</taxon>
        <taxon>Metazoa</taxon>
        <taxon>Ecdysozoa</taxon>
        <taxon>Arthropoda</taxon>
        <taxon>Hexapoda</taxon>
        <taxon>Insecta</taxon>
        <taxon>Pterygota</taxon>
        <taxon>Palaeoptera</taxon>
        <taxon>Odonata</taxon>
        <taxon>Epiprocta</taxon>
        <taxon>Anisoptera</taxon>
        <taxon>Libelluloidea</taxon>
        <taxon>Libellulidae</taxon>
        <taxon>Ladona</taxon>
    </lineage>
</organism>
<dbReference type="GO" id="GO:0006888">
    <property type="term" value="P:endoplasmic reticulum to Golgi vesicle-mediated transport"/>
    <property type="evidence" value="ECO:0007669"/>
    <property type="project" value="InterPro"/>
</dbReference>
<sequence>MEVSSVINSWEDLRKQARKLENEIDLKLVSFNKLGAGHSSCGFKPEGEKSLLIDNDQVFLDSQEDLERLLSKLSNVNEKMGDFSTGQALYYTRERHKEVLQEYNREFQKIKANYQCRRERENLLNSVRKDIDNYKSGSGLNRRMDLYLKENEHIRRYISV</sequence>
<evidence type="ECO:0000256" key="8">
    <source>
        <dbReference type="ARBA" id="ARBA00023034"/>
    </source>
</evidence>
<evidence type="ECO:0000313" key="11">
    <source>
        <dbReference type="EMBL" id="KAG8238721.1"/>
    </source>
</evidence>
<keyword evidence="9" id="KW-0472">Membrane</keyword>
<keyword evidence="6" id="KW-0653">Protein transport</keyword>
<evidence type="ECO:0000256" key="9">
    <source>
        <dbReference type="ARBA" id="ARBA00023136"/>
    </source>
</evidence>
<dbReference type="OrthoDB" id="422156at2759"/>
<evidence type="ECO:0000256" key="6">
    <source>
        <dbReference type="ARBA" id="ARBA00022927"/>
    </source>
</evidence>
<evidence type="ECO:0000256" key="4">
    <source>
        <dbReference type="ARBA" id="ARBA00022448"/>
    </source>
</evidence>
<proteinExistence type="inferred from homology"/>
<evidence type="ECO:0000256" key="10">
    <source>
        <dbReference type="SAM" id="Coils"/>
    </source>
</evidence>
<evidence type="ECO:0000256" key="1">
    <source>
        <dbReference type="ARBA" id="ARBA00004409"/>
    </source>
</evidence>
<comment type="caution">
    <text evidence="11">The sequence shown here is derived from an EMBL/GenBank/DDBJ whole genome shotgun (WGS) entry which is preliminary data.</text>
</comment>
<dbReference type="PANTHER" id="PTHR21094">
    <property type="entry name" value="GOS-28 SNARE- RELATED"/>
    <property type="match status" value="1"/>
</dbReference>
<reference evidence="11" key="2">
    <citation type="submission" date="2017-10" db="EMBL/GenBank/DDBJ databases">
        <title>Ladona fulva Genome sequencing and assembly.</title>
        <authorList>
            <person name="Murali S."/>
            <person name="Richards S."/>
            <person name="Bandaranaike D."/>
            <person name="Bellair M."/>
            <person name="Blankenburg K."/>
            <person name="Chao H."/>
            <person name="Dinh H."/>
            <person name="Doddapaneni H."/>
            <person name="Dugan-Rocha S."/>
            <person name="Elkadiri S."/>
            <person name="Gnanaolivu R."/>
            <person name="Hernandez B."/>
            <person name="Skinner E."/>
            <person name="Javaid M."/>
            <person name="Lee S."/>
            <person name="Li M."/>
            <person name="Ming W."/>
            <person name="Munidasa M."/>
            <person name="Muniz J."/>
            <person name="Nguyen L."/>
            <person name="Hughes D."/>
            <person name="Osuji N."/>
            <person name="Pu L.-L."/>
            <person name="Puazo M."/>
            <person name="Qu C."/>
            <person name="Quiroz J."/>
            <person name="Raj R."/>
            <person name="Weissenberger G."/>
            <person name="Xin Y."/>
            <person name="Zou X."/>
            <person name="Han Y."/>
            <person name="Worley K."/>
            <person name="Muzny D."/>
            <person name="Gibbs R."/>
        </authorList>
    </citation>
    <scope>NUCLEOTIDE SEQUENCE</scope>
    <source>
        <strain evidence="11">Sampled in the wild</strain>
    </source>
</reference>
<dbReference type="GO" id="GO:0015031">
    <property type="term" value="P:protein transport"/>
    <property type="evidence" value="ECO:0007669"/>
    <property type="project" value="UniProtKB-KW"/>
</dbReference>
<evidence type="ECO:0000256" key="3">
    <source>
        <dbReference type="ARBA" id="ARBA00015612"/>
    </source>
</evidence>
<dbReference type="Proteomes" id="UP000792457">
    <property type="component" value="Unassembled WGS sequence"/>
</dbReference>
<dbReference type="AlphaFoldDB" id="A0A8K0KRV6"/>
<keyword evidence="12" id="KW-1185">Reference proteome</keyword>
<reference evidence="11" key="1">
    <citation type="submission" date="2013-04" db="EMBL/GenBank/DDBJ databases">
        <authorList>
            <person name="Qu J."/>
            <person name="Murali S.C."/>
            <person name="Bandaranaike D."/>
            <person name="Bellair M."/>
            <person name="Blankenburg K."/>
            <person name="Chao H."/>
            <person name="Dinh H."/>
            <person name="Doddapaneni H."/>
            <person name="Downs B."/>
            <person name="Dugan-Rocha S."/>
            <person name="Elkadiri S."/>
            <person name="Gnanaolivu R.D."/>
            <person name="Hernandez B."/>
            <person name="Javaid M."/>
            <person name="Jayaseelan J.C."/>
            <person name="Lee S."/>
            <person name="Li M."/>
            <person name="Ming W."/>
            <person name="Munidasa M."/>
            <person name="Muniz J."/>
            <person name="Nguyen L."/>
            <person name="Ongeri F."/>
            <person name="Osuji N."/>
            <person name="Pu L.-L."/>
            <person name="Puazo M."/>
            <person name="Qu C."/>
            <person name="Quiroz J."/>
            <person name="Raj R."/>
            <person name="Weissenberger G."/>
            <person name="Xin Y."/>
            <person name="Zou X."/>
            <person name="Han Y."/>
            <person name="Richards S."/>
            <person name="Worley K."/>
            <person name="Muzny D."/>
            <person name="Gibbs R."/>
        </authorList>
    </citation>
    <scope>NUCLEOTIDE SEQUENCE</scope>
    <source>
        <strain evidence="11">Sampled in the wild</strain>
    </source>
</reference>
<gene>
    <name evidence="11" type="ORF">J437_LFUL015280</name>
</gene>
<feature type="coiled-coil region" evidence="10">
    <location>
        <begin position="93"/>
        <end position="120"/>
    </location>
</feature>
<dbReference type="GO" id="GO:0005801">
    <property type="term" value="C:cis-Golgi network"/>
    <property type="evidence" value="ECO:0007669"/>
    <property type="project" value="InterPro"/>
</dbReference>
<name>A0A8K0KRV6_LADFU</name>
<protein>
    <recommendedName>
        <fullName evidence="3">Golgi SNAP receptor complex member 1</fullName>
    </recommendedName>
</protein>
<dbReference type="GO" id="GO:0005484">
    <property type="term" value="F:SNAP receptor activity"/>
    <property type="evidence" value="ECO:0007669"/>
    <property type="project" value="TreeGrafter"/>
</dbReference>
<keyword evidence="4" id="KW-0813">Transport</keyword>
<dbReference type="GO" id="GO:0005797">
    <property type="term" value="C:Golgi medial cisterna"/>
    <property type="evidence" value="ECO:0007669"/>
    <property type="project" value="TreeGrafter"/>
</dbReference>
<dbReference type="GO" id="GO:0048219">
    <property type="term" value="P:inter-Golgi cisterna vesicle-mediated transport"/>
    <property type="evidence" value="ECO:0007669"/>
    <property type="project" value="TreeGrafter"/>
</dbReference>
<evidence type="ECO:0000313" key="12">
    <source>
        <dbReference type="Proteomes" id="UP000792457"/>
    </source>
</evidence>
<keyword evidence="8" id="KW-0333">Golgi apparatus</keyword>
<evidence type="ECO:0000256" key="5">
    <source>
        <dbReference type="ARBA" id="ARBA00022692"/>
    </source>
</evidence>
<keyword evidence="5" id="KW-0812">Transmembrane</keyword>
<comment type="similarity">
    <text evidence="2">Belongs to the GOSR1 family.</text>
</comment>
<evidence type="ECO:0000256" key="7">
    <source>
        <dbReference type="ARBA" id="ARBA00022989"/>
    </source>
</evidence>
<comment type="subcellular location">
    <subcellularLocation>
        <location evidence="1">Golgi apparatus membrane</location>
        <topology evidence="1">Single-pass type IV membrane protein</topology>
    </subcellularLocation>
</comment>
<dbReference type="GO" id="GO:0031201">
    <property type="term" value="C:SNARE complex"/>
    <property type="evidence" value="ECO:0007669"/>
    <property type="project" value="TreeGrafter"/>
</dbReference>
<dbReference type="EMBL" id="KZ309420">
    <property type="protein sequence ID" value="KAG8238721.1"/>
    <property type="molecule type" value="Genomic_DNA"/>
</dbReference>
<keyword evidence="10" id="KW-0175">Coiled coil</keyword>